<name>A0A1H3YZ47_9SPHI</name>
<protein>
    <submittedName>
        <fullName evidence="1">Uncharacterized protein</fullName>
    </submittedName>
</protein>
<reference evidence="1 2" key="1">
    <citation type="submission" date="2016-10" db="EMBL/GenBank/DDBJ databases">
        <authorList>
            <person name="de Groot N.N."/>
        </authorList>
    </citation>
    <scope>NUCLEOTIDE SEQUENCE [LARGE SCALE GENOMIC DNA]</scope>
    <source>
        <strain evidence="1 2">DSM 19033</strain>
    </source>
</reference>
<keyword evidence="2" id="KW-1185">Reference proteome</keyword>
<evidence type="ECO:0000313" key="1">
    <source>
        <dbReference type="EMBL" id="SEA16342.1"/>
    </source>
</evidence>
<evidence type="ECO:0000313" key="2">
    <source>
        <dbReference type="Proteomes" id="UP000198850"/>
    </source>
</evidence>
<proteinExistence type="predicted"/>
<sequence>MRGANLIKIAQFTSYIFHPDVKFKIVLYRHLNRPFDPKSRNSLIISFIYCMFAGVL</sequence>
<gene>
    <name evidence="1" type="ORF">SAMN05443550_102165</name>
</gene>
<dbReference type="Proteomes" id="UP000198850">
    <property type="component" value="Unassembled WGS sequence"/>
</dbReference>
<dbReference type="AlphaFoldDB" id="A0A1H3YZ47"/>
<dbReference type="EMBL" id="FNRA01000002">
    <property type="protein sequence ID" value="SEA16342.1"/>
    <property type="molecule type" value="Genomic_DNA"/>
</dbReference>
<accession>A0A1H3YZ47</accession>
<organism evidence="1 2">
    <name type="scientific">Pedobacter hartonius</name>
    <dbReference type="NCBI Taxonomy" id="425514"/>
    <lineage>
        <taxon>Bacteria</taxon>
        <taxon>Pseudomonadati</taxon>
        <taxon>Bacteroidota</taxon>
        <taxon>Sphingobacteriia</taxon>
        <taxon>Sphingobacteriales</taxon>
        <taxon>Sphingobacteriaceae</taxon>
        <taxon>Pedobacter</taxon>
    </lineage>
</organism>
<dbReference type="STRING" id="425514.SAMN05443550_102165"/>